<dbReference type="OpenTargets" id="ENSG00000116688"/>
<evidence type="ECO:0000313" key="1">
    <source>
        <dbReference type="Ensembl" id="ENSP00000502511.1"/>
    </source>
</evidence>
<dbReference type="EMBL" id="AL096840">
    <property type="status" value="NOT_ANNOTATED_CDS"/>
    <property type="molecule type" value="Genomic_DNA"/>
</dbReference>
<dbReference type="Ensembl" id="ENST00000675512.1">
    <property type="protein sequence ID" value="ENSP00000502630.1"/>
    <property type="gene ID" value="ENSG00000116688.18"/>
</dbReference>
<protein>
    <submittedName>
        <fullName evidence="1">Mitofusin 2</fullName>
    </submittedName>
</protein>
<name>A0A6Q8PH07_HUMAN</name>
<gene>
    <name evidence="1" type="primary">MFN2</name>
</gene>
<evidence type="ECO:0007829" key="3">
    <source>
        <dbReference type="PeptideAtlas" id="A0A6Q8PH07"/>
    </source>
</evidence>
<reference evidence="1" key="1">
    <citation type="journal article" date="2001" name="Nature">
        <title>Initial sequencing and analysis of the human genome.</title>
        <authorList>
            <consortium name="International Human Genome Sequencing Consortium"/>
            <person name="Lander E.S."/>
            <person name="Linton L.M."/>
            <person name="Birren B."/>
            <person name="Nusbaum C."/>
            <person name="Zody M.C."/>
            <person name="Baldwin J."/>
            <person name="Devon K."/>
            <person name="Dewar K."/>
            <person name="Doyle M."/>
            <person name="FitzHugh W."/>
            <person name="Funke R."/>
            <person name="Gage D."/>
            <person name="Harris K."/>
            <person name="Heaford A."/>
            <person name="Howland J."/>
            <person name="Kann L."/>
            <person name="Lehoczky J."/>
            <person name="LeVine R."/>
            <person name="McEwan P."/>
            <person name="McKernan K."/>
            <person name="Meldrim J."/>
            <person name="Mesirov J.P."/>
            <person name="Miranda C."/>
            <person name="Morris W."/>
            <person name="Naylor J."/>
            <person name="Raymond C."/>
            <person name="Rosetti M."/>
            <person name="Santos R."/>
            <person name="Sheridan A."/>
            <person name="Sougnez C."/>
            <person name="Stange-Thomann N."/>
            <person name="Stojanovic N."/>
            <person name="Subramanian A."/>
            <person name="Wyman D."/>
            <person name="Rogers J."/>
            <person name="Sulston J."/>
            <person name="Ainscough R."/>
            <person name="Beck S."/>
            <person name="Bentley D."/>
            <person name="Burton J."/>
            <person name="Clee C."/>
            <person name="Carter N."/>
            <person name="Coulson A."/>
            <person name="Deadman R."/>
            <person name="Deloukas P."/>
            <person name="Dunham A."/>
            <person name="Dunham I."/>
            <person name="Durbin R."/>
            <person name="French L."/>
            <person name="Grafham D."/>
            <person name="Gregory S."/>
            <person name="Hubbard T."/>
            <person name="Humphray S."/>
            <person name="Hunt A."/>
            <person name="Jones M."/>
            <person name="Lloyd C."/>
            <person name="McMurray A."/>
            <person name="Matthews L."/>
            <person name="Mercer S."/>
            <person name="Milne S."/>
            <person name="Mullikin J.C."/>
            <person name="Mungall A."/>
            <person name="Plumb R."/>
            <person name="Ross M."/>
            <person name="Shownkeen R."/>
            <person name="Sims S."/>
            <person name="Waterston R.H."/>
            <person name="Wilson R.K."/>
            <person name="Hillier L.W."/>
            <person name="McPherson J.D."/>
            <person name="Marra M.A."/>
            <person name="Mardis E.R."/>
            <person name="Fulton L.A."/>
            <person name="Chinwalla A.T."/>
            <person name="Pepin K.H."/>
            <person name="Gish W.R."/>
            <person name="Chissoe S.L."/>
            <person name="Wendl M.C."/>
            <person name="Delehaunty K.D."/>
            <person name="Miner T.L."/>
            <person name="Delehaunty A."/>
            <person name="Kramer J.B."/>
            <person name="Cook L.L."/>
            <person name="Fulton R.S."/>
            <person name="Johnson D.L."/>
            <person name="Minx P.J."/>
            <person name="Clifton S.W."/>
            <person name="Hawkins T."/>
            <person name="Branscomb E."/>
            <person name="Predki P."/>
            <person name="Richardson P."/>
            <person name="Wenning S."/>
            <person name="Slezak T."/>
            <person name="Doggett N."/>
            <person name="Cheng J.F."/>
            <person name="Olsen A."/>
            <person name="Lucas S."/>
            <person name="Elkin C."/>
            <person name="Uberbacher E."/>
            <person name="Frazier M."/>
            <person name="Gibbs R.A."/>
            <person name="Muzny D.M."/>
            <person name="Scherer S.E."/>
            <person name="Bouck J.B."/>
            <person name="Sodergren E.J."/>
            <person name="Worley K.C."/>
            <person name="Rives C.M."/>
            <person name="Gorrell J.H."/>
            <person name="Metzker M.L."/>
            <person name="Naylor S.L."/>
            <person name="Kucherlapati R.S."/>
            <person name="Nelson D.L."/>
            <person name="Weinstock G.M."/>
            <person name="Sakaki Y."/>
            <person name="Fujiyama A."/>
            <person name="Hattori M."/>
            <person name="Yada T."/>
            <person name="Toyoda A."/>
            <person name="Itoh T."/>
            <person name="Kawagoe C."/>
            <person name="Watanabe H."/>
            <person name="Totoki Y."/>
            <person name="Taylor T."/>
            <person name="Weissenbach J."/>
            <person name="Heilig R."/>
            <person name="Saurin W."/>
            <person name="Artiguenave F."/>
            <person name="Brottier P."/>
            <person name="Bruls T."/>
            <person name="Pelletier E."/>
            <person name="Robert C."/>
            <person name="Wincker P."/>
            <person name="Smith D.R."/>
            <person name="Doucette-Stamm L."/>
            <person name="Rubenfield M."/>
            <person name="Weinstock K."/>
            <person name="Lee H.M."/>
            <person name="Dubois J."/>
            <person name="Rosenthal A."/>
            <person name="Platzer M."/>
            <person name="Nyakatura G."/>
            <person name="Taudien S."/>
            <person name="Rump A."/>
            <person name="Yang H."/>
            <person name="Yu J."/>
            <person name="Wang J."/>
            <person name="Huang G."/>
            <person name="Gu J."/>
            <person name="Hood L."/>
            <person name="Rowen L."/>
            <person name="Madan A."/>
            <person name="Qin S."/>
            <person name="Davis R.W."/>
            <person name="Federspiel N.A."/>
            <person name="Abola A.P."/>
            <person name="Proctor M.J."/>
            <person name="Myers R.M."/>
            <person name="Schmutz J."/>
            <person name="Dickson M."/>
            <person name="Grimwood J."/>
            <person name="Cox D.R."/>
            <person name="Olson M.V."/>
            <person name="Kaul R."/>
            <person name="Raymond C."/>
            <person name="Shimizu N."/>
            <person name="Kawasaki K."/>
            <person name="Minoshima S."/>
            <person name="Evans G.A."/>
            <person name="Athanasiou M."/>
            <person name="Schultz R."/>
            <person name="Roe B.A."/>
            <person name="Chen F."/>
            <person name="Pan H."/>
            <person name="Ramser J."/>
            <person name="Lehrach H."/>
            <person name="Reinhardt R."/>
            <person name="McCombie W.R."/>
            <person name="de la Bastide M."/>
            <person name="Dedhia N."/>
            <person name="Blocker H."/>
            <person name="Hornischer K."/>
            <person name="Nordsiek G."/>
            <person name="Agarwala R."/>
            <person name="Aravind L."/>
            <person name="Bailey J.A."/>
            <person name="Bateman A."/>
            <person name="Batzoglou S."/>
            <person name="Birney E."/>
            <person name="Bork P."/>
            <person name="Brown D.G."/>
            <person name="Burge C.B."/>
            <person name="Cerutti L."/>
            <person name="Chen H.C."/>
            <person name="Church D."/>
            <person name="Clamp M."/>
            <person name="Copley R.R."/>
            <person name="Doerks T."/>
            <person name="Eddy S.R."/>
            <person name="Eichler E.E."/>
            <person name="Furey T.S."/>
            <person name="Galagan J."/>
            <person name="Gilbert J.G."/>
            <person name="Harmon C."/>
            <person name="Hayashizaki Y."/>
            <person name="Haussler D."/>
            <person name="Hermjakob H."/>
            <person name="Hokamp K."/>
            <person name="Jang W."/>
            <person name="Johnson L.S."/>
            <person name="Jones T.A."/>
            <person name="Kasif S."/>
            <person name="Kaspryzk A."/>
            <person name="Kennedy S."/>
            <person name="Kent W.J."/>
            <person name="Kitts P."/>
            <person name="Koonin E.V."/>
            <person name="Korf I."/>
            <person name="Kulp D."/>
            <person name="Lancet D."/>
            <person name="Lowe T.M."/>
            <person name="McLysaght A."/>
            <person name="Mikkelsen T."/>
            <person name="Moran J.V."/>
            <person name="Mulder N."/>
            <person name="Pollara V.J."/>
            <person name="Ponting C.P."/>
            <person name="Schuler G."/>
            <person name="Schultz J."/>
            <person name="Slater G."/>
            <person name="Smit A.F."/>
            <person name="Stupka E."/>
            <person name="Szustakowski J."/>
            <person name="Thierry-Mieg D."/>
            <person name="Thierry-Mieg J."/>
            <person name="Wagner L."/>
            <person name="Wallis J."/>
            <person name="Wheeler R."/>
            <person name="Williams A."/>
            <person name="Wolf Y.I."/>
            <person name="Wolfe K.H."/>
            <person name="Yang S.P."/>
            <person name="Yeh R.F."/>
            <person name="Collins F."/>
            <person name="Guyer M.S."/>
            <person name="Peterson J."/>
            <person name="Felsenfeld A."/>
            <person name="Wetterstrand K.A."/>
            <person name="Patrinos A."/>
            <person name="Morgan M.J."/>
            <person name="de Jong P."/>
            <person name="Catanese J.J."/>
            <person name="Osoegawa K."/>
            <person name="Shizuya H."/>
            <person name="Choi S."/>
            <person name="Chen Y.J."/>
        </authorList>
    </citation>
    <scope>NUCLEOTIDE SEQUENCE [LARGE SCALE GENOMIC DNA]</scope>
</reference>
<organism evidence="1 2">
    <name type="scientific">Homo sapiens</name>
    <name type="common">Human</name>
    <dbReference type="NCBI Taxonomy" id="9606"/>
    <lineage>
        <taxon>Eukaryota</taxon>
        <taxon>Metazoa</taxon>
        <taxon>Chordata</taxon>
        <taxon>Craniata</taxon>
        <taxon>Vertebrata</taxon>
        <taxon>Euteleostomi</taxon>
        <taxon>Mammalia</taxon>
        <taxon>Eutheria</taxon>
        <taxon>Euarchontoglires</taxon>
        <taxon>Primates</taxon>
        <taxon>Haplorrhini</taxon>
        <taxon>Catarrhini</taxon>
        <taxon>Hominidae</taxon>
        <taxon>Homo</taxon>
    </lineage>
</organism>
<keyword evidence="3 4" id="KW-1267">Proteomics identification</keyword>
<evidence type="ECO:0007829" key="4">
    <source>
        <dbReference type="ProteomicsDB" id="A0A6Q8PH07"/>
    </source>
</evidence>
<accession>A0A6Q8PH07</accession>
<proteinExistence type="evidence at protein level"/>
<dbReference type="ExpressionAtlas" id="A0A6Q8PH07">
    <property type="expression patterns" value="baseline and differential"/>
</dbReference>
<dbReference type="SMR" id="A0A6Q8PH07"/>
<dbReference type="OrthoDB" id="6256226at2759"/>
<dbReference type="Ensembl" id="ENST00000497302.1">
    <property type="protein sequence ID" value="ENSP00000502511.1"/>
    <property type="gene ID" value="ENSG00000116688.18"/>
</dbReference>
<reference evidence="1 2" key="3">
    <citation type="journal article" date="2006" name="Nature">
        <title>The DNA sequence and biological annotation of human chromosome 1.</title>
        <authorList>
            <person name="Gregory S.G."/>
            <person name="Barlow K.F."/>
            <person name="McLay K.E."/>
            <person name="Kaul R."/>
            <person name="Swarbreck D."/>
            <person name="Dunham A."/>
            <person name="Scott C.E."/>
            <person name="Howe K.L."/>
            <person name="Woodfine K."/>
            <person name="Spencer C.C."/>
            <person name="Jones M.C."/>
            <person name="Gillson C."/>
            <person name="Searle S."/>
            <person name="Zhou Y."/>
            <person name="Kokocinski F."/>
            <person name="McDonald L."/>
            <person name="Evans R."/>
            <person name="Phillips K."/>
            <person name="Atkinson A."/>
            <person name="Cooper R."/>
            <person name="Jones C."/>
            <person name="Hall R.E."/>
            <person name="Andrews T.D."/>
            <person name="Lloyd C."/>
            <person name="Ainscough R."/>
            <person name="Almeida J.P."/>
            <person name="Ambrose K.D."/>
            <person name="Anderson F."/>
            <person name="Andrew R.W."/>
            <person name="Ashwell R.I."/>
            <person name="Aubin K."/>
            <person name="Babbage A.K."/>
            <person name="Bagguley C.L."/>
            <person name="Bailey J."/>
            <person name="Beasley H."/>
            <person name="Bethel G."/>
            <person name="Bird C.P."/>
            <person name="Bray-Allen S."/>
            <person name="Brown J.Y."/>
            <person name="Brown A.J."/>
            <person name="Buckley D."/>
            <person name="Burton J."/>
            <person name="Bye J."/>
            <person name="Carder C."/>
            <person name="Chapman J.C."/>
            <person name="Clark S.Y."/>
            <person name="Clarke G."/>
            <person name="Clee C."/>
            <person name="Cobley V."/>
            <person name="Collier R.E."/>
            <person name="Corby N."/>
            <person name="Coville G.J."/>
            <person name="Davies J."/>
            <person name="Deadman R."/>
            <person name="Dunn M."/>
            <person name="Earthrowl M."/>
            <person name="Ellington A.G."/>
            <person name="Errington H."/>
            <person name="Frankish A."/>
            <person name="Frankland J."/>
            <person name="French L."/>
            <person name="Garner P."/>
            <person name="Garnett J."/>
            <person name="Gay L."/>
            <person name="Ghori M.R."/>
            <person name="Gibson R."/>
            <person name="Gilby L.M."/>
            <person name="Gillett W."/>
            <person name="Glithero R.J."/>
            <person name="Grafham D.V."/>
            <person name="Griffiths C."/>
            <person name="Griffiths-Jones S."/>
            <person name="Grocock R."/>
            <person name="Hammond S."/>
            <person name="Harrison E.S."/>
            <person name="Hart E."/>
            <person name="Haugen E."/>
            <person name="Heath P.D."/>
            <person name="Holmes S."/>
            <person name="Holt K."/>
            <person name="Howden P.J."/>
            <person name="Hunt A.R."/>
            <person name="Hunt S.E."/>
            <person name="Hunter G."/>
            <person name="Isherwood J."/>
            <person name="James R."/>
            <person name="Johnson C."/>
            <person name="Johnson D."/>
            <person name="Joy A."/>
            <person name="Kay M."/>
            <person name="Kershaw J.K."/>
            <person name="Kibukawa M."/>
            <person name="Kimberley A.M."/>
            <person name="King A."/>
            <person name="Knights A.J."/>
            <person name="Lad H."/>
            <person name="Laird G."/>
            <person name="Lawlor S."/>
            <person name="Leongamornlert D.A."/>
            <person name="Lloyd D.M."/>
            <person name="Loveland J."/>
            <person name="Lovell J."/>
            <person name="Lush M.J."/>
            <person name="Lyne R."/>
            <person name="Martin S."/>
            <person name="Mashreghi-Mohammadi M."/>
            <person name="Matthews L."/>
            <person name="Matthews N.S."/>
            <person name="McLaren S."/>
            <person name="Milne S."/>
            <person name="Mistry S."/>
            <person name="Moore M.J."/>
            <person name="Nickerson T."/>
            <person name="O'Dell C.N."/>
            <person name="Oliver K."/>
            <person name="Palmeiri A."/>
            <person name="Palmer S.A."/>
            <person name="Parker A."/>
            <person name="Patel D."/>
            <person name="Pearce A.V."/>
            <person name="Peck A.I."/>
            <person name="Pelan S."/>
            <person name="Phelps K."/>
            <person name="Phillimore B.J."/>
            <person name="Plumb R."/>
            <person name="Rajan J."/>
            <person name="Raymond C."/>
            <person name="Rouse G."/>
            <person name="Saenphimmachak C."/>
            <person name="Sehra H.K."/>
            <person name="Sheridan E."/>
            <person name="Shownkeen R."/>
            <person name="Sims S."/>
            <person name="Skuce C.D."/>
            <person name="Smith M."/>
            <person name="Steward C."/>
            <person name="Subramanian S."/>
            <person name="Sycamore N."/>
            <person name="Tracey A."/>
            <person name="Tromans A."/>
            <person name="Van Helmond Z."/>
            <person name="Wall M."/>
            <person name="Wallis J.M."/>
            <person name="White S."/>
            <person name="Whitehead S.L."/>
            <person name="Wilkinson J.E."/>
            <person name="Willey D.L."/>
            <person name="Williams H."/>
            <person name="Wilming L."/>
            <person name="Wray P.W."/>
            <person name="Wu Z."/>
            <person name="Coulson A."/>
            <person name="Vaudin M."/>
            <person name="Sulston J.E."/>
            <person name="Durbin R."/>
            <person name="Hubbard T."/>
            <person name="Wooster R."/>
            <person name="Dunham I."/>
            <person name="Carter N.P."/>
            <person name="McVean G."/>
            <person name="Ross M.T."/>
            <person name="Harrow J."/>
            <person name="Olson M.V."/>
            <person name="Beck S."/>
            <person name="Rogers J."/>
            <person name="Bentley D.R."/>
            <person name="Banerjee R."/>
            <person name="Bryant S.P."/>
            <person name="Burford D.C."/>
            <person name="Burrill W.D."/>
            <person name="Clegg S.M."/>
            <person name="Dhami P."/>
            <person name="Dovey O."/>
            <person name="Faulkner L.M."/>
            <person name="Gribble S.M."/>
            <person name="Langford C.F."/>
            <person name="Pandian R.D."/>
            <person name="Porter K.M."/>
            <person name="Prigmore E."/>
        </authorList>
    </citation>
    <scope>NUCLEOTIDE SEQUENCE [LARGE SCALE GENOMIC DNA]</scope>
</reference>
<reference evidence="1" key="4">
    <citation type="submission" date="2025-05" db="UniProtKB">
        <authorList>
            <consortium name="Ensembl"/>
        </authorList>
    </citation>
    <scope>IDENTIFICATION</scope>
</reference>
<dbReference type="GeneTree" id="ENSGT00390000013727"/>
<sequence>MSLLFSRCNSIVTVKKNKRHMAEVNASPLKHFVTAKKKINGIFEQLGAYIQESATFLEGN</sequence>
<reference evidence="1" key="2">
    <citation type="journal article" date="2004" name="Nature">
        <title>Finishing the euchromatic sequence of the human genome.</title>
        <authorList>
            <consortium name="International Human Genome Sequencing Consortium"/>
        </authorList>
    </citation>
    <scope>NUCLEOTIDE SEQUENCE [LARGE SCALE GENOMIC DNA]</scope>
</reference>
<dbReference type="Proteomes" id="UP000005640">
    <property type="component" value="Chromosome 1"/>
</dbReference>
<dbReference type="AlphaFoldDB" id="A0A6Q8PH07"/>
<dbReference type="Bgee" id="ENSG00000116688">
    <property type="expression patterns" value="Expressed in apex of heart and 214 other cell types or tissues"/>
</dbReference>
<evidence type="ECO:0000313" key="2">
    <source>
        <dbReference type="Proteomes" id="UP000005640"/>
    </source>
</evidence>
<keyword evidence="2" id="KW-1185">Reference proteome</keyword>
<dbReference type="HGNC" id="HGNC:16877">
    <property type="gene designation" value="MFN2"/>
</dbReference>